<organism evidence="5 6">
    <name type="scientific">Leptidea sinapis</name>
    <dbReference type="NCBI Taxonomy" id="189913"/>
    <lineage>
        <taxon>Eukaryota</taxon>
        <taxon>Metazoa</taxon>
        <taxon>Ecdysozoa</taxon>
        <taxon>Arthropoda</taxon>
        <taxon>Hexapoda</taxon>
        <taxon>Insecta</taxon>
        <taxon>Pterygota</taxon>
        <taxon>Neoptera</taxon>
        <taxon>Endopterygota</taxon>
        <taxon>Lepidoptera</taxon>
        <taxon>Glossata</taxon>
        <taxon>Ditrysia</taxon>
        <taxon>Papilionoidea</taxon>
        <taxon>Pieridae</taxon>
        <taxon>Dismorphiinae</taxon>
        <taxon>Leptidea</taxon>
    </lineage>
</organism>
<dbReference type="PANTHER" id="PTHR24096:SF353">
    <property type="entry name" value="GH16244P-RELATED"/>
    <property type="match status" value="1"/>
</dbReference>
<dbReference type="InterPro" id="IPR042099">
    <property type="entry name" value="ANL_N_sf"/>
</dbReference>
<proteinExistence type="predicted"/>
<feature type="domain" description="AMP-binding enzyme C-terminal" evidence="4">
    <location>
        <begin position="458"/>
        <end position="534"/>
    </location>
</feature>
<evidence type="ECO:0000256" key="2">
    <source>
        <dbReference type="ARBA" id="ARBA00023140"/>
    </source>
</evidence>
<evidence type="ECO:0000313" key="6">
    <source>
        <dbReference type="Proteomes" id="UP000324832"/>
    </source>
</evidence>
<evidence type="ECO:0000259" key="3">
    <source>
        <dbReference type="Pfam" id="PF00501"/>
    </source>
</evidence>
<protein>
    <recommendedName>
        <fullName evidence="7">AMP-dependent synthetase/ligase domain-containing protein</fullName>
    </recommendedName>
</protein>
<dbReference type="InterPro" id="IPR020845">
    <property type="entry name" value="AMP-binding_CS"/>
</dbReference>
<accession>A0A5E4QEE2</accession>
<dbReference type="GO" id="GO:0005777">
    <property type="term" value="C:peroxisome"/>
    <property type="evidence" value="ECO:0007669"/>
    <property type="project" value="UniProtKB-SubCell"/>
</dbReference>
<dbReference type="PANTHER" id="PTHR24096">
    <property type="entry name" value="LONG-CHAIN-FATTY-ACID--COA LIGASE"/>
    <property type="match status" value="1"/>
</dbReference>
<evidence type="ECO:0008006" key="7">
    <source>
        <dbReference type="Google" id="ProtNLM"/>
    </source>
</evidence>
<dbReference type="PROSITE" id="PS00455">
    <property type="entry name" value="AMP_BINDING"/>
    <property type="match status" value="1"/>
</dbReference>
<name>A0A5E4QEE2_9NEOP</name>
<dbReference type="Gene3D" id="3.40.50.12780">
    <property type="entry name" value="N-terminal domain of ligase-like"/>
    <property type="match status" value="1"/>
</dbReference>
<feature type="domain" description="AMP-dependent synthetase/ligase" evidence="3">
    <location>
        <begin position="53"/>
        <end position="406"/>
    </location>
</feature>
<reference evidence="5 6" key="1">
    <citation type="submission" date="2017-07" db="EMBL/GenBank/DDBJ databases">
        <authorList>
            <person name="Talla V."/>
            <person name="Backstrom N."/>
        </authorList>
    </citation>
    <scope>NUCLEOTIDE SEQUENCE [LARGE SCALE GENOMIC DNA]</scope>
</reference>
<keyword evidence="2" id="KW-0576">Peroxisome</keyword>
<dbReference type="Pfam" id="PF00501">
    <property type="entry name" value="AMP-binding"/>
    <property type="match status" value="1"/>
</dbReference>
<dbReference type="Gene3D" id="3.30.300.30">
    <property type="match status" value="1"/>
</dbReference>
<dbReference type="Pfam" id="PF13193">
    <property type="entry name" value="AMP-binding_C"/>
    <property type="match status" value="1"/>
</dbReference>
<dbReference type="GO" id="GO:0004467">
    <property type="term" value="F:long-chain fatty acid-CoA ligase activity"/>
    <property type="evidence" value="ECO:0007669"/>
    <property type="project" value="TreeGrafter"/>
</dbReference>
<dbReference type="InterPro" id="IPR000873">
    <property type="entry name" value="AMP-dep_synth/lig_dom"/>
</dbReference>
<evidence type="ECO:0000259" key="4">
    <source>
        <dbReference type="Pfam" id="PF13193"/>
    </source>
</evidence>
<gene>
    <name evidence="5" type="ORF">LSINAPIS_LOCUS7652</name>
</gene>
<evidence type="ECO:0000313" key="5">
    <source>
        <dbReference type="EMBL" id="VVC96083.1"/>
    </source>
</evidence>
<dbReference type="InterPro" id="IPR025110">
    <property type="entry name" value="AMP-bd_C"/>
</dbReference>
<evidence type="ECO:0000256" key="1">
    <source>
        <dbReference type="ARBA" id="ARBA00004275"/>
    </source>
</evidence>
<dbReference type="SUPFAM" id="SSF56801">
    <property type="entry name" value="Acetyl-CoA synthetase-like"/>
    <property type="match status" value="1"/>
</dbReference>
<comment type="subcellular location">
    <subcellularLocation>
        <location evidence="1">Peroxisome</location>
    </subcellularLocation>
</comment>
<sequence length="551" mass="62629">MEKYRGVSDAVHLYINEIQCSLVAKTGIPSDRYHFGKLTLEAFRDAPETILQIDGVTEETESYNSVLERTVKCANAFRNLGLHRNDVIILMAPNHIHLSIPMYAAFYLGVSVAGIDMYLLVNELEDNFKDTEPKVVFCQNDRAEDVKKALSALNLTCKVVTFDKGPDYEGFDDFLNKHGHGPSPQEFRASDFDPVDTTLFLIATSGTTGLPKTAEVTHKNMMHGISYMWANFEEFPKPTRLPIIVSPIQWFSAIFFYATTPMFRLTRLQSSLTMTQELAYDLINKYKPTFAFSSPNMWTTLFKPGHEGKCDFSCFEVIFIGGSAMHPSLFEEMKKTIPDTFILNVYGQSELGGLGMIFDPYFPESLGRPVPYLKARLVNPETEEEINVPNVSGELWLKGPSVFKGYRNRPDATRSTLTEDGWLLTGDIMYRDDKWYFYYVDRWKLLLKYRNHQISPVEIEGVIQKHPGVFEVAVTGIPHLEHGDLPVACVVLHEGFRVDAEEIKEMVKSSLTDSKQLRGGVLFMKELPMTPSMKVDRKKLARLVRETVNVE</sequence>
<keyword evidence="6" id="KW-1185">Reference proteome</keyword>
<dbReference type="AlphaFoldDB" id="A0A5E4QEE2"/>
<dbReference type="InterPro" id="IPR045851">
    <property type="entry name" value="AMP-bd_C_sf"/>
</dbReference>
<dbReference type="GO" id="GO:0046949">
    <property type="term" value="P:fatty-acyl-CoA biosynthetic process"/>
    <property type="evidence" value="ECO:0007669"/>
    <property type="project" value="TreeGrafter"/>
</dbReference>
<dbReference type="EMBL" id="FZQP02002559">
    <property type="protein sequence ID" value="VVC96083.1"/>
    <property type="molecule type" value="Genomic_DNA"/>
</dbReference>
<dbReference type="Proteomes" id="UP000324832">
    <property type="component" value="Unassembled WGS sequence"/>
</dbReference>